<reference evidence="3 4" key="1">
    <citation type="submission" date="2017-06" db="EMBL/GenBank/DDBJ databases">
        <title>Genome sequencing of cyanobaciteial culture collection at National Institute for Environmental Studies (NIES).</title>
        <authorList>
            <person name="Hirose Y."/>
            <person name="Shimura Y."/>
            <person name="Fujisawa T."/>
            <person name="Nakamura Y."/>
            <person name="Kawachi M."/>
        </authorList>
    </citation>
    <scope>NUCLEOTIDE SEQUENCE [LARGE SCALE GENOMIC DNA]</scope>
    <source>
        <strain evidence="3 4">NIES-267</strain>
    </source>
</reference>
<evidence type="ECO:0000313" key="4">
    <source>
        <dbReference type="Proteomes" id="UP000218418"/>
    </source>
</evidence>
<dbReference type="GO" id="GO:0043886">
    <property type="term" value="F:structural constituent of carboxysome shell"/>
    <property type="evidence" value="ECO:0007669"/>
    <property type="project" value="UniProtKB-ARBA"/>
</dbReference>
<dbReference type="PROSITE" id="PS00101">
    <property type="entry name" value="HEXAPEP_TRANSFERASES"/>
    <property type="match status" value="1"/>
</dbReference>
<accession>A0A1Z4LSB2</accession>
<dbReference type="Gene3D" id="2.160.10.10">
    <property type="entry name" value="Hexapeptide repeat proteins"/>
    <property type="match status" value="2"/>
</dbReference>
<dbReference type="PANTHER" id="PTHR23416">
    <property type="entry name" value="SIALIC ACID SYNTHASE-RELATED"/>
    <property type="match status" value="1"/>
</dbReference>
<dbReference type="EMBL" id="AP018227">
    <property type="protein sequence ID" value="BAY84130.1"/>
    <property type="molecule type" value="Genomic_DNA"/>
</dbReference>
<protein>
    <submittedName>
        <fullName evidence="3">Transferase hexapeptide repeat protein</fullName>
    </submittedName>
</protein>
<gene>
    <name evidence="3" type="ORF">NIES267_36260</name>
</gene>
<proteinExistence type="predicted"/>
<dbReference type="PANTHER" id="PTHR23416:SF78">
    <property type="entry name" value="LIPOPOLYSACCHARIDE BIOSYNTHESIS O-ACETYL TRANSFERASE WBBJ-RELATED"/>
    <property type="match status" value="1"/>
</dbReference>
<dbReference type="Proteomes" id="UP000218418">
    <property type="component" value="Chromosome"/>
</dbReference>
<organism evidence="3 4">
    <name type="scientific">Calothrix parasitica NIES-267</name>
    <dbReference type="NCBI Taxonomy" id="1973488"/>
    <lineage>
        <taxon>Bacteria</taxon>
        <taxon>Bacillati</taxon>
        <taxon>Cyanobacteriota</taxon>
        <taxon>Cyanophyceae</taxon>
        <taxon>Nostocales</taxon>
        <taxon>Calotrichaceae</taxon>
        <taxon>Calothrix</taxon>
    </lineage>
</organism>
<dbReference type="GO" id="GO:0016740">
    <property type="term" value="F:transferase activity"/>
    <property type="evidence" value="ECO:0007669"/>
    <property type="project" value="UniProtKB-KW"/>
</dbReference>
<evidence type="ECO:0000313" key="3">
    <source>
        <dbReference type="EMBL" id="BAY84130.1"/>
    </source>
</evidence>
<keyword evidence="2" id="KW-0677">Repeat</keyword>
<sequence length="236" mass="25158">MKKTASKLKRFQEVLITGLLGELPAIALGPSLRKLVYRSIFRRMGKSIYIQNGVEVLGACNIEIGDGVHLFRGVRVDGLGHQNNTIILKEGVAIERNVDIGALDNTQIYIDKGTFIGVGACVAGPGNVKIGKRCLIAAHSGIFANNHKYGDPLRYIADQGVTCKGITIEDDCWLGHAVTVIDGVTIGKGSVIGAGSVVTKDIPPYSIAVGTPARVIKSRLPEEPVNPNDVEMMSAK</sequence>
<dbReference type="InterPro" id="IPR001451">
    <property type="entry name" value="Hexapep"/>
</dbReference>
<dbReference type="SUPFAM" id="SSF51161">
    <property type="entry name" value="Trimeric LpxA-like enzymes"/>
    <property type="match status" value="2"/>
</dbReference>
<dbReference type="Pfam" id="PF00132">
    <property type="entry name" value="Hexapep"/>
    <property type="match status" value="1"/>
</dbReference>
<dbReference type="CDD" id="cd04647">
    <property type="entry name" value="LbH_MAT_like"/>
    <property type="match status" value="1"/>
</dbReference>
<name>A0A1Z4LSB2_9CYAN</name>
<keyword evidence="1 3" id="KW-0808">Transferase</keyword>
<dbReference type="GO" id="GO:0031470">
    <property type="term" value="C:carboxysome"/>
    <property type="evidence" value="ECO:0007669"/>
    <property type="project" value="UniProtKB-ARBA"/>
</dbReference>
<dbReference type="InterPro" id="IPR011004">
    <property type="entry name" value="Trimer_LpxA-like_sf"/>
</dbReference>
<dbReference type="InterPro" id="IPR051159">
    <property type="entry name" value="Hexapeptide_acetyltransf"/>
</dbReference>
<dbReference type="InterPro" id="IPR018357">
    <property type="entry name" value="Hexapep_transf_CS"/>
</dbReference>
<dbReference type="AlphaFoldDB" id="A0A1Z4LSB2"/>
<evidence type="ECO:0000256" key="2">
    <source>
        <dbReference type="ARBA" id="ARBA00022737"/>
    </source>
</evidence>
<keyword evidence="4" id="KW-1185">Reference proteome</keyword>
<evidence type="ECO:0000256" key="1">
    <source>
        <dbReference type="ARBA" id="ARBA00022679"/>
    </source>
</evidence>
<dbReference type="OrthoDB" id="9815592at2"/>